<evidence type="ECO:0000313" key="2">
    <source>
        <dbReference type="EMBL" id="GBE81332.1"/>
    </source>
</evidence>
<organism evidence="2 3">
    <name type="scientific">Sparassis crispa</name>
    <dbReference type="NCBI Taxonomy" id="139825"/>
    <lineage>
        <taxon>Eukaryota</taxon>
        <taxon>Fungi</taxon>
        <taxon>Dikarya</taxon>
        <taxon>Basidiomycota</taxon>
        <taxon>Agaricomycotina</taxon>
        <taxon>Agaricomycetes</taxon>
        <taxon>Polyporales</taxon>
        <taxon>Sparassidaceae</taxon>
        <taxon>Sparassis</taxon>
    </lineage>
</organism>
<evidence type="ECO:0000313" key="3">
    <source>
        <dbReference type="Proteomes" id="UP000287166"/>
    </source>
</evidence>
<feature type="region of interest" description="Disordered" evidence="1">
    <location>
        <begin position="19"/>
        <end position="126"/>
    </location>
</feature>
<protein>
    <submittedName>
        <fullName evidence="2">Uncharacterized protein</fullName>
    </submittedName>
</protein>
<name>A0A401GGP1_9APHY</name>
<feature type="compositionally biased region" description="Pro residues" evidence="1">
    <location>
        <begin position="111"/>
        <end position="125"/>
    </location>
</feature>
<gene>
    <name evidence="2" type="ORF">SCP_0310590</name>
</gene>
<feature type="region of interest" description="Disordered" evidence="1">
    <location>
        <begin position="225"/>
        <end position="252"/>
    </location>
</feature>
<evidence type="ECO:0000256" key="1">
    <source>
        <dbReference type="SAM" id="MobiDB-lite"/>
    </source>
</evidence>
<dbReference type="EMBL" id="BFAD01000003">
    <property type="protein sequence ID" value="GBE81332.1"/>
    <property type="molecule type" value="Genomic_DNA"/>
</dbReference>
<reference evidence="2 3" key="1">
    <citation type="journal article" date="2018" name="Sci. Rep.">
        <title>Genome sequence of the cauliflower mushroom Sparassis crispa (Hanabiratake) and its association with beneficial usage.</title>
        <authorList>
            <person name="Kiyama R."/>
            <person name="Furutani Y."/>
            <person name="Kawaguchi K."/>
            <person name="Nakanishi T."/>
        </authorList>
    </citation>
    <scope>NUCLEOTIDE SEQUENCE [LARGE SCALE GENOMIC DNA]</scope>
</reference>
<dbReference type="GeneID" id="38778249"/>
<keyword evidence="3" id="KW-1185">Reference proteome</keyword>
<proteinExistence type="predicted"/>
<dbReference type="InParanoid" id="A0A401GGP1"/>
<dbReference type="AlphaFoldDB" id="A0A401GGP1"/>
<dbReference type="Proteomes" id="UP000287166">
    <property type="component" value="Unassembled WGS sequence"/>
</dbReference>
<accession>A0A401GGP1</accession>
<comment type="caution">
    <text evidence="2">The sequence shown here is derived from an EMBL/GenBank/DDBJ whole genome shotgun (WGS) entry which is preliminary data.</text>
</comment>
<dbReference type="OrthoDB" id="2755612at2759"/>
<feature type="compositionally biased region" description="Basic and acidic residues" evidence="1">
    <location>
        <begin position="242"/>
        <end position="252"/>
    </location>
</feature>
<feature type="compositionally biased region" description="Low complexity" evidence="1">
    <location>
        <begin position="61"/>
        <end position="76"/>
    </location>
</feature>
<feature type="compositionally biased region" description="Polar residues" evidence="1">
    <location>
        <begin position="19"/>
        <end position="38"/>
    </location>
</feature>
<dbReference type="PROSITE" id="PS51257">
    <property type="entry name" value="PROKAR_LIPOPROTEIN"/>
    <property type="match status" value="1"/>
</dbReference>
<sequence>MDCSERPYSCLENVTPFNSASGSCSDQHTFNHTSSRNRASYPEVCAPHAEVPIRGHSAPNTSISRTSSSLSTASSTRVFRPLPTPPYSANIHSPESGWHSDASDRLAPPSSFRPPPRPLPRPSGPPAVELPAVELAWASTTLSPCDLPSCPTSKPVLSVSIPQSRLVDEMRVIESPPSVPNPPHDVSAACPSNRSVIPVHPDSEFDDDSDLVLLEDTDLSSSFERCSAEEKTLPPLPAEAQSARHPESPVKRKWVVEKNGKRWTQDSHHYAQVLHVLRKLR</sequence>
<dbReference type="RefSeq" id="XP_027612245.1">
    <property type="nucleotide sequence ID" value="XM_027756444.1"/>
</dbReference>